<dbReference type="SUPFAM" id="SSF51735">
    <property type="entry name" value="NAD(P)-binding Rossmann-fold domains"/>
    <property type="match status" value="1"/>
</dbReference>
<feature type="domain" description="NAD-dependent epimerase/dehydratase" evidence="2">
    <location>
        <begin position="3"/>
        <end position="227"/>
    </location>
</feature>
<dbReference type="OrthoDB" id="206077at2157"/>
<organism evidence="3 4">
    <name type="scientific">Haloferax larsenii</name>
    <dbReference type="NCBI Taxonomy" id="302484"/>
    <lineage>
        <taxon>Archaea</taxon>
        <taxon>Methanobacteriati</taxon>
        <taxon>Methanobacteriota</taxon>
        <taxon>Stenosarchaea group</taxon>
        <taxon>Halobacteria</taxon>
        <taxon>Halobacteriales</taxon>
        <taxon>Haloferacaceae</taxon>
        <taxon>Haloferax</taxon>
    </lineage>
</organism>
<dbReference type="GO" id="GO:0004029">
    <property type="term" value="F:aldehyde dehydrogenase (NAD+) activity"/>
    <property type="evidence" value="ECO:0007669"/>
    <property type="project" value="TreeGrafter"/>
</dbReference>
<evidence type="ECO:0000259" key="2">
    <source>
        <dbReference type="Pfam" id="PF01370"/>
    </source>
</evidence>
<feature type="region of interest" description="Disordered" evidence="1">
    <location>
        <begin position="317"/>
        <end position="336"/>
    </location>
</feature>
<sequence>MKVYVTGSTGILGRRLVDYLSDRGHDIVGLVRDEDGTQVVESRGGTPRYGDVLDPKTLTHAIPDDIDVLVHAATAIPGSTKPTDEEWARNDRVRLDGMRNLLDAAPDGVKQVLFPSVVWVARQPDGSRFDETAERHPDRGTQSAATTEDLLRERATADDFDATILRCGWFYAPDTRDTKLWGERLLDGDLPIVGGGILGRKDAALSFVHADDAAAAFVEAVENEASGIYHVVDDEPVTGAAFFGTFSERLDAPEPSRIPAWMARFFVGKVGADMLSSPMPTTNEKTKRELGWEPEYATYREGLQQVVEAWESDGTLAELESEPAANSRDARHNVST</sequence>
<dbReference type="RefSeq" id="WP_074796899.1">
    <property type="nucleotide sequence ID" value="NZ_FOAD01000019.1"/>
</dbReference>
<dbReference type="InterPro" id="IPR001509">
    <property type="entry name" value="Epimerase_deHydtase"/>
</dbReference>
<dbReference type="GO" id="GO:0005737">
    <property type="term" value="C:cytoplasm"/>
    <property type="evidence" value="ECO:0007669"/>
    <property type="project" value="TreeGrafter"/>
</dbReference>
<dbReference type="InterPro" id="IPR036291">
    <property type="entry name" value="NAD(P)-bd_dom_sf"/>
</dbReference>
<dbReference type="PANTHER" id="PTHR48079">
    <property type="entry name" value="PROTEIN YEEZ"/>
    <property type="match status" value="1"/>
</dbReference>
<reference evidence="3 4" key="1">
    <citation type="submission" date="2016-10" db="EMBL/GenBank/DDBJ databases">
        <authorList>
            <person name="de Groot N.N."/>
        </authorList>
    </citation>
    <scope>NUCLEOTIDE SEQUENCE [LARGE SCALE GENOMIC DNA]</scope>
    <source>
        <strain evidence="3 4">CDM_5</strain>
    </source>
</reference>
<dbReference type="Proteomes" id="UP000183894">
    <property type="component" value="Unassembled WGS sequence"/>
</dbReference>
<dbReference type="EMBL" id="FOAD01000019">
    <property type="protein sequence ID" value="SEM06420.1"/>
    <property type="molecule type" value="Genomic_DNA"/>
</dbReference>
<proteinExistence type="predicted"/>
<dbReference type="AlphaFoldDB" id="A0A1H7VBL2"/>
<dbReference type="InterPro" id="IPR051783">
    <property type="entry name" value="NAD(P)-dependent_oxidoreduct"/>
</dbReference>
<evidence type="ECO:0000313" key="4">
    <source>
        <dbReference type="Proteomes" id="UP000183894"/>
    </source>
</evidence>
<evidence type="ECO:0000313" key="3">
    <source>
        <dbReference type="EMBL" id="SEM06420.1"/>
    </source>
</evidence>
<protein>
    <submittedName>
        <fullName evidence="3">Nucleoside-diphosphate-sugar epimerase</fullName>
    </submittedName>
</protein>
<evidence type="ECO:0000256" key="1">
    <source>
        <dbReference type="SAM" id="MobiDB-lite"/>
    </source>
</evidence>
<name>A0A1H7VBL2_HALLR</name>
<dbReference type="Pfam" id="PF01370">
    <property type="entry name" value="Epimerase"/>
    <property type="match status" value="1"/>
</dbReference>
<dbReference type="PANTHER" id="PTHR48079:SF6">
    <property type="entry name" value="NAD(P)-BINDING DOMAIN-CONTAINING PROTEIN-RELATED"/>
    <property type="match status" value="1"/>
</dbReference>
<dbReference type="Gene3D" id="3.40.50.720">
    <property type="entry name" value="NAD(P)-binding Rossmann-like Domain"/>
    <property type="match status" value="1"/>
</dbReference>
<accession>A0A1H7VBL2</accession>
<gene>
    <name evidence="3" type="ORF">SAMN04488691_11912</name>
</gene>